<keyword evidence="2" id="KW-1185">Reference proteome</keyword>
<dbReference type="KEGG" id="ska:CP970_00760"/>
<organism evidence="1 2">
    <name type="scientific">Streptomyces kanamyceticus</name>
    <dbReference type="NCBI Taxonomy" id="1967"/>
    <lineage>
        <taxon>Bacteria</taxon>
        <taxon>Bacillati</taxon>
        <taxon>Actinomycetota</taxon>
        <taxon>Actinomycetes</taxon>
        <taxon>Kitasatosporales</taxon>
        <taxon>Streptomycetaceae</taxon>
        <taxon>Streptomyces</taxon>
    </lineage>
</organism>
<accession>A0A5J6G7C8</accession>
<proteinExistence type="predicted"/>
<sequence>MAMIPVSSFGLDDPLADGTGVTHPSPLGTVQARQEIPMVIRIADELADALRENVAVRKDIARLASEAGAQKRLTQLTQQASDGISRFLQGAQLLDVRGKREERAKSADLMREGRAMLLSAVNLFDTFLREASYPAADCPEELASALRSPTH</sequence>
<evidence type="ECO:0000313" key="1">
    <source>
        <dbReference type="EMBL" id="QEU89681.1"/>
    </source>
</evidence>
<reference evidence="1 2" key="1">
    <citation type="submission" date="2017-09" db="EMBL/GenBank/DDBJ databases">
        <authorList>
            <person name="Lee N."/>
            <person name="Cho B.-K."/>
        </authorList>
    </citation>
    <scope>NUCLEOTIDE SEQUENCE [LARGE SCALE GENOMIC DNA]</scope>
    <source>
        <strain evidence="1 2">ATCC 12853</strain>
    </source>
</reference>
<name>A0A5J6G7C8_STRKN</name>
<evidence type="ECO:0000313" key="2">
    <source>
        <dbReference type="Proteomes" id="UP000325529"/>
    </source>
</evidence>
<protein>
    <submittedName>
        <fullName evidence="1">Uncharacterized protein</fullName>
    </submittedName>
</protein>
<dbReference type="Proteomes" id="UP000325529">
    <property type="component" value="Chromosome"/>
</dbReference>
<dbReference type="RefSeq" id="WP_055544589.1">
    <property type="nucleotide sequence ID" value="NZ_CP023699.1"/>
</dbReference>
<dbReference type="AlphaFoldDB" id="A0A5J6G7C8"/>
<gene>
    <name evidence="1" type="ORF">CP970_00760</name>
</gene>
<dbReference type="EMBL" id="CP023699">
    <property type="protein sequence ID" value="QEU89681.1"/>
    <property type="molecule type" value="Genomic_DNA"/>
</dbReference>